<reference evidence="1" key="1">
    <citation type="submission" date="2021-04" db="EMBL/GenBank/DDBJ databases">
        <title>Sinoanaerobacter chloroacetimidivorans sp. nov., an obligate anaerobic bacterium isolated from anaerobic sludge.</title>
        <authorList>
            <person name="Bao Y."/>
        </authorList>
    </citation>
    <scope>NUCLEOTIDE SEQUENCE</scope>
    <source>
        <strain evidence="1">BAD-6</strain>
    </source>
</reference>
<dbReference type="EMBL" id="JAGSND010000011">
    <property type="protein sequence ID" value="MBR0599245.1"/>
    <property type="molecule type" value="Genomic_DNA"/>
</dbReference>
<proteinExistence type="predicted"/>
<protein>
    <submittedName>
        <fullName evidence="1">Uncharacterized protein</fullName>
    </submittedName>
</protein>
<dbReference type="Proteomes" id="UP000675664">
    <property type="component" value="Unassembled WGS sequence"/>
</dbReference>
<accession>A0A8J8B4D8</accession>
<comment type="caution">
    <text evidence="1">The sequence shown here is derived from an EMBL/GenBank/DDBJ whole genome shotgun (WGS) entry which is preliminary data.</text>
</comment>
<organism evidence="1 2">
    <name type="scientific">Sinanaerobacter chloroacetimidivorans</name>
    <dbReference type="NCBI Taxonomy" id="2818044"/>
    <lineage>
        <taxon>Bacteria</taxon>
        <taxon>Bacillati</taxon>
        <taxon>Bacillota</taxon>
        <taxon>Clostridia</taxon>
        <taxon>Peptostreptococcales</taxon>
        <taxon>Anaerovoracaceae</taxon>
        <taxon>Sinanaerobacter</taxon>
    </lineage>
</organism>
<evidence type="ECO:0000313" key="2">
    <source>
        <dbReference type="Proteomes" id="UP000675664"/>
    </source>
</evidence>
<evidence type="ECO:0000313" key="1">
    <source>
        <dbReference type="EMBL" id="MBR0599245.1"/>
    </source>
</evidence>
<dbReference type="RefSeq" id="WP_227019377.1">
    <property type="nucleotide sequence ID" value="NZ_JAGSND010000011.1"/>
</dbReference>
<reference evidence="1" key="2">
    <citation type="submission" date="2021-04" db="EMBL/GenBank/DDBJ databases">
        <authorList>
            <person name="Liu J."/>
        </authorList>
    </citation>
    <scope>NUCLEOTIDE SEQUENCE</scope>
    <source>
        <strain evidence="1">BAD-6</strain>
    </source>
</reference>
<keyword evidence="2" id="KW-1185">Reference proteome</keyword>
<dbReference type="AlphaFoldDB" id="A0A8J8B4D8"/>
<sequence>MFRYEIDLVNKFIDLKRLETNFIRECSFRWGNIDIVEYQTKSISFLNSKQINSLKNKDNLHVFSLLYKKRPHTINYLSKETKLDEKIMKKKLNNLIELNIIKDNGNLFTVNEQIDFPDITVISYEMKLTDIRKALNQAVINKKYSDYSYVVMPFDKYDLCIKYRELFQKCSIGLILVDDEQIKEVIRPKRIKEINFNKLASKIRLVNDIENHVLIY</sequence>
<name>A0A8J8B4D8_9FIRM</name>
<gene>
    <name evidence="1" type="ORF">KCX82_15255</name>
</gene>